<organism evidence="1 2">
    <name type="scientific">Rhamnusium bicolor</name>
    <dbReference type="NCBI Taxonomy" id="1586634"/>
    <lineage>
        <taxon>Eukaryota</taxon>
        <taxon>Metazoa</taxon>
        <taxon>Ecdysozoa</taxon>
        <taxon>Arthropoda</taxon>
        <taxon>Hexapoda</taxon>
        <taxon>Insecta</taxon>
        <taxon>Pterygota</taxon>
        <taxon>Neoptera</taxon>
        <taxon>Endopterygota</taxon>
        <taxon>Coleoptera</taxon>
        <taxon>Polyphaga</taxon>
        <taxon>Cucujiformia</taxon>
        <taxon>Chrysomeloidea</taxon>
        <taxon>Cerambycidae</taxon>
        <taxon>Lepturinae</taxon>
        <taxon>Rhagiini</taxon>
        <taxon>Rhamnusium</taxon>
    </lineage>
</organism>
<protein>
    <submittedName>
        <fullName evidence="1">Uncharacterized protein</fullName>
    </submittedName>
</protein>
<proteinExistence type="predicted"/>
<comment type="caution">
    <text evidence="1">The sequence shown here is derived from an EMBL/GenBank/DDBJ whole genome shotgun (WGS) entry which is preliminary data.</text>
</comment>
<accession>A0AAV8XDJ6</accession>
<gene>
    <name evidence="1" type="ORF">NQ314_012093</name>
</gene>
<dbReference type="Proteomes" id="UP001162156">
    <property type="component" value="Unassembled WGS sequence"/>
</dbReference>
<dbReference type="EMBL" id="JANEYF010003362">
    <property type="protein sequence ID" value="KAJ8937011.1"/>
    <property type="molecule type" value="Genomic_DNA"/>
</dbReference>
<evidence type="ECO:0000313" key="1">
    <source>
        <dbReference type="EMBL" id="KAJ8937011.1"/>
    </source>
</evidence>
<reference evidence="1" key="1">
    <citation type="journal article" date="2023" name="Insect Mol. Biol.">
        <title>Genome sequencing provides insights into the evolution of gene families encoding plant cell wall-degrading enzymes in longhorned beetles.</title>
        <authorList>
            <person name="Shin N.R."/>
            <person name="Okamura Y."/>
            <person name="Kirsch R."/>
            <person name="Pauchet Y."/>
        </authorList>
    </citation>
    <scope>NUCLEOTIDE SEQUENCE</scope>
    <source>
        <strain evidence="1">RBIC_L_NR</strain>
    </source>
</reference>
<sequence length="78" mass="9199">MGITKISAKARSKVLEYYEQTLWGEVGNYLEHVVLWWAACPLSARPPHSSQHLREWINQFIPTGKYKKFIRLINIRND</sequence>
<name>A0AAV8XDJ6_9CUCU</name>
<evidence type="ECO:0000313" key="2">
    <source>
        <dbReference type="Proteomes" id="UP001162156"/>
    </source>
</evidence>
<dbReference type="AlphaFoldDB" id="A0AAV8XDJ6"/>
<keyword evidence="2" id="KW-1185">Reference proteome</keyword>